<dbReference type="PANTHER" id="PTHR11010">
    <property type="entry name" value="PROTEASE S28 PRO-X CARBOXYPEPTIDASE-RELATED"/>
    <property type="match status" value="1"/>
</dbReference>
<evidence type="ECO:0000313" key="6">
    <source>
        <dbReference type="EMBL" id="KAJ8435164.1"/>
    </source>
</evidence>
<dbReference type="SUPFAM" id="SSF53474">
    <property type="entry name" value="alpha/beta-Hydrolases"/>
    <property type="match status" value="1"/>
</dbReference>
<evidence type="ECO:0000256" key="4">
    <source>
        <dbReference type="ARBA" id="ARBA00022801"/>
    </source>
</evidence>
<dbReference type="InterPro" id="IPR029058">
    <property type="entry name" value="AB_hydrolase_fold"/>
</dbReference>
<evidence type="ECO:0000313" key="7">
    <source>
        <dbReference type="Proteomes" id="UP001153076"/>
    </source>
</evidence>
<evidence type="ECO:0000256" key="2">
    <source>
        <dbReference type="ARBA" id="ARBA00022670"/>
    </source>
</evidence>
<dbReference type="GO" id="GO:0008239">
    <property type="term" value="F:dipeptidyl-peptidase activity"/>
    <property type="evidence" value="ECO:0007669"/>
    <property type="project" value="TreeGrafter"/>
</dbReference>
<dbReference type="AlphaFoldDB" id="A0A9Q1QB41"/>
<dbReference type="GO" id="GO:0006508">
    <property type="term" value="P:proteolysis"/>
    <property type="evidence" value="ECO:0007669"/>
    <property type="project" value="UniProtKB-KW"/>
</dbReference>
<dbReference type="InterPro" id="IPR042269">
    <property type="entry name" value="Ser_carbopepase_S28_SKS"/>
</dbReference>
<name>A0A9Q1QB41_9CARY</name>
<organism evidence="6 7">
    <name type="scientific">Carnegiea gigantea</name>
    <dbReference type="NCBI Taxonomy" id="171969"/>
    <lineage>
        <taxon>Eukaryota</taxon>
        <taxon>Viridiplantae</taxon>
        <taxon>Streptophyta</taxon>
        <taxon>Embryophyta</taxon>
        <taxon>Tracheophyta</taxon>
        <taxon>Spermatophyta</taxon>
        <taxon>Magnoliopsida</taxon>
        <taxon>eudicotyledons</taxon>
        <taxon>Gunneridae</taxon>
        <taxon>Pentapetalae</taxon>
        <taxon>Caryophyllales</taxon>
        <taxon>Cactineae</taxon>
        <taxon>Cactaceae</taxon>
        <taxon>Cactoideae</taxon>
        <taxon>Echinocereeae</taxon>
        <taxon>Carnegiea</taxon>
    </lineage>
</organism>
<evidence type="ECO:0000256" key="1">
    <source>
        <dbReference type="ARBA" id="ARBA00011079"/>
    </source>
</evidence>
<reference evidence="6" key="1">
    <citation type="submission" date="2022-04" db="EMBL/GenBank/DDBJ databases">
        <title>Carnegiea gigantea Genome sequencing and assembly v2.</title>
        <authorList>
            <person name="Copetti D."/>
            <person name="Sanderson M.J."/>
            <person name="Burquez A."/>
            <person name="Wojciechowski M.F."/>
        </authorList>
    </citation>
    <scope>NUCLEOTIDE SEQUENCE</scope>
    <source>
        <strain evidence="6">SGP5-SGP5p</strain>
        <tissue evidence="6">Aerial part</tissue>
    </source>
</reference>
<dbReference type="Gene3D" id="3.40.50.1820">
    <property type="entry name" value="alpha/beta hydrolase"/>
    <property type="match status" value="1"/>
</dbReference>
<evidence type="ECO:0000256" key="5">
    <source>
        <dbReference type="ARBA" id="ARBA00023180"/>
    </source>
</evidence>
<dbReference type="PANTHER" id="PTHR11010:SF96">
    <property type="entry name" value="LYSOSOMAL PRO-X CARBOXYPEPTIDASE-LIKE ISOFORM X1"/>
    <property type="match status" value="1"/>
</dbReference>
<keyword evidence="7" id="KW-1185">Reference proteome</keyword>
<dbReference type="GO" id="GO:0070008">
    <property type="term" value="F:serine-type exopeptidase activity"/>
    <property type="evidence" value="ECO:0007669"/>
    <property type="project" value="InterPro"/>
</dbReference>
<proteinExistence type="inferred from homology"/>
<sequence>MSAINSPVIVVGASYGGVLAAWFRIKYPHIVIGAVALSAPMLFREGVSPKNDFCSIMSRDFQNVNTTCSDIIRQSWNVIDQIASRTERGFQSCVAIRSPFPQPNVDAVSGWDWQLCSEIVIQKTCAKNYSLLIPNEAIDDHREQKENCRKAYGPLARPGSLPTYYGLQDIIKSASQYSPTVSWILTPAWGN</sequence>
<dbReference type="Gene3D" id="1.20.120.980">
    <property type="entry name" value="Serine carboxypeptidase S28, SKS domain"/>
    <property type="match status" value="1"/>
</dbReference>
<keyword evidence="2" id="KW-0645">Protease</keyword>
<dbReference type="Pfam" id="PF05577">
    <property type="entry name" value="Peptidase_S28"/>
    <property type="match status" value="1"/>
</dbReference>
<comment type="similarity">
    <text evidence="1">Belongs to the peptidase S28 family.</text>
</comment>
<dbReference type="OrthoDB" id="2130629at2759"/>
<accession>A0A9Q1QB41</accession>
<dbReference type="Proteomes" id="UP001153076">
    <property type="component" value="Unassembled WGS sequence"/>
</dbReference>
<comment type="caution">
    <text evidence="6">The sequence shown here is derived from an EMBL/GenBank/DDBJ whole genome shotgun (WGS) entry which is preliminary data.</text>
</comment>
<gene>
    <name evidence="6" type="ORF">Cgig2_007785</name>
</gene>
<protein>
    <submittedName>
        <fullName evidence="6">Uncharacterized protein</fullName>
    </submittedName>
</protein>
<evidence type="ECO:0000256" key="3">
    <source>
        <dbReference type="ARBA" id="ARBA00022729"/>
    </source>
</evidence>
<keyword evidence="5" id="KW-0325">Glycoprotein</keyword>
<keyword evidence="3" id="KW-0732">Signal</keyword>
<keyword evidence="4" id="KW-0378">Hydrolase</keyword>
<dbReference type="InterPro" id="IPR008758">
    <property type="entry name" value="Peptidase_S28"/>
</dbReference>
<dbReference type="EMBL" id="JAKOGI010000429">
    <property type="protein sequence ID" value="KAJ8435164.1"/>
    <property type="molecule type" value="Genomic_DNA"/>
</dbReference>